<evidence type="ECO:0000313" key="3">
    <source>
        <dbReference type="Proteomes" id="UP000298493"/>
    </source>
</evidence>
<feature type="compositionally biased region" description="Low complexity" evidence="1">
    <location>
        <begin position="163"/>
        <end position="178"/>
    </location>
</feature>
<dbReference type="Proteomes" id="UP000298493">
    <property type="component" value="Unassembled WGS sequence"/>
</dbReference>
<sequence>MLLKSTSISGTESSWVNLAFFNGVKTSPDDERLRSEVRGSRTGARSAGKTSSASTKSSPASRNAAVRSPPAAKFIMPDEQSPGKKSISTGSGASSTKWVSGTSEDSWLILAFFVGTSSSLKLERLRFESSSASRNAAGNRPPAAKAIIIDGRPPTRKSKVEVSEVSSTGAHSSSTASVETGETSGLEVEIGLEERRLGRVLLILVVVIAAETKEHVIVSLLVGL</sequence>
<feature type="region of interest" description="Disordered" evidence="1">
    <location>
        <begin position="25"/>
        <end position="99"/>
    </location>
</feature>
<feature type="region of interest" description="Disordered" evidence="1">
    <location>
        <begin position="155"/>
        <end position="180"/>
    </location>
</feature>
<evidence type="ECO:0000256" key="1">
    <source>
        <dbReference type="SAM" id="MobiDB-lite"/>
    </source>
</evidence>
<organism evidence="2 3">
    <name type="scientific">Venturia nashicola</name>
    <dbReference type="NCBI Taxonomy" id="86259"/>
    <lineage>
        <taxon>Eukaryota</taxon>
        <taxon>Fungi</taxon>
        <taxon>Dikarya</taxon>
        <taxon>Ascomycota</taxon>
        <taxon>Pezizomycotina</taxon>
        <taxon>Dothideomycetes</taxon>
        <taxon>Pleosporomycetidae</taxon>
        <taxon>Venturiales</taxon>
        <taxon>Venturiaceae</taxon>
        <taxon>Venturia</taxon>
    </lineage>
</organism>
<proteinExistence type="predicted"/>
<reference evidence="2 3" key="1">
    <citation type="submission" date="2019-04" db="EMBL/GenBank/DDBJ databases">
        <title>High contiguity whole genome sequence and gene annotation resource for two Venturia nashicola isolates.</title>
        <authorList>
            <person name="Prokchorchik M."/>
            <person name="Won K."/>
            <person name="Lee Y."/>
            <person name="Choi E.D."/>
            <person name="Segonzac C."/>
            <person name="Sohn K.H."/>
        </authorList>
    </citation>
    <scope>NUCLEOTIDE SEQUENCE [LARGE SCALE GENOMIC DNA]</scope>
    <source>
        <strain evidence="2 3">PRI2</strain>
    </source>
</reference>
<feature type="compositionally biased region" description="Low complexity" evidence="1">
    <location>
        <begin position="43"/>
        <end position="62"/>
    </location>
</feature>
<protein>
    <submittedName>
        <fullName evidence="2">Uncharacterized protein</fullName>
    </submittedName>
</protein>
<dbReference type="AlphaFoldDB" id="A0A4Z1NEP9"/>
<feature type="compositionally biased region" description="Basic and acidic residues" evidence="1">
    <location>
        <begin position="27"/>
        <end position="39"/>
    </location>
</feature>
<gene>
    <name evidence="2" type="ORF">E6O75_ATG01769</name>
</gene>
<comment type="caution">
    <text evidence="2">The sequence shown here is derived from an EMBL/GenBank/DDBJ whole genome shotgun (WGS) entry which is preliminary data.</text>
</comment>
<dbReference type="EMBL" id="SNSC02000025">
    <property type="protein sequence ID" value="TID13791.1"/>
    <property type="molecule type" value="Genomic_DNA"/>
</dbReference>
<accession>A0A4Z1NEP9</accession>
<evidence type="ECO:0000313" key="2">
    <source>
        <dbReference type="EMBL" id="TID13791.1"/>
    </source>
</evidence>
<keyword evidence="3" id="KW-1185">Reference proteome</keyword>
<feature type="compositionally biased region" description="Polar residues" evidence="1">
    <location>
        <begin position="86"/>
        <end position="99"/>
    </location>
</feature>
<name>A0A4Z1NEP9_9PEZI</name>